<proteinExistence type="predicted"/>
<organism evidence="3 4">
    <name type="scientific">Dyadobacter psychrotolerans</name>
    <dbReference type="NCBI Taxonomy" id="2541721"/>
    <lineage>
        <taxon>Bacteria</taxon>
        <taxon>Pseudomonadati</taxon>
        <taxon>Bacteroidota</taxon>
        <taxon>Cytophagia</taxon>
        <taxon>Cytophagales</taxon>
        <taxon>Spirosomataceae</taxon>
        <taxon>Dyadobacter</taxon>
    </lineage>
</organism>
<evidence type="ECO:0000259" key="2">
    <source>
        <dbReference type="SMART" id="SM00014"/>
    </source>
</evidence>
<dbReference type="InterPro" id="IPR000326">
    <property type="entry name" value="PAP2/HPO"/>
</dbReference>
<dbReference type="SMART" id="SM00014">
    <property type="entry name" value="acidPPc"/>
    <property type="match status" value="1"/>
</dbReference>
<feature type="transmembrane region" description="Helical" evidence="1">
    <location>
        <begin position="147"/>
        <end position="169"/>
    </location>
</feature>
<gene>
    <name evidence="3" type="ORF">E0F88_19715</name>
</gene>
<protein>
    <submittedName>
        <fullName evidence="3">Phosphatase PAP2 family protein</fullName>
    </submittedName>
</protein>
<dbReference type="PANTHER" id="PTHR14969:SF13">
    <property type="entry name" value="AT30094P"/>
    <property type="match status" value="1"/>
</dbReference>
<feature type="transmembrane region" description="Helical" evidence="1">
    <location>
        <begin position="40"/>
        <end position="62"/>
    </location>
</feature>
<dbReference type="PANTHER" id="PTHR14969">
    <property type="entry name" value="SPHINGOSINE-1-PHOSPHATE PHOSPHOHYDROLASE"/>
    <property type="match status" value="1"/>
</dbReference>
<keyword evidence="1" id="KW-0812">Transmembrane</keyword>
<feature type="transmembrane region" description="Helical" evidence="1">
    <location>
        <begin position="175"/>
        <end position="194"/>
    </location>
</feature>
<dbReference type="AlphaFoldDB" id="A0A4V2Z3M4"/>
<sequence>MLQNKSAVSCPAQMTEIFNYLDMAWLIKINAAHAPLLDRIMWTVSSRIAWVPFYLLIIILWIKDLGRKAIVHLFVAALLILISDQLASSVIKPIFHRLRPSHTPGIEHMLHYVNQYRGGKYGFVSSHAMNVFSLSFYMIFTARKQVTMTALIMLTWAFLVAYSRVYLGVHFPSDVLVPLMISPLLSCGASSIYFRLTAHFFNAGSITGQTHGE</sequence>
<name>A0A4V2Z3M4_9BACT</name>
<comment type="caution">
    <text evidence="3">The sequence shown here is derived from an EMBL/GenBank/DDBJ whole genome shotgun (WGS) entry which is preliminary data.</text>
</comment>
<evidence type="ECO:0000313" key="4">
    <source>
        <dbReference type="Proteomes" id="UP000294850"/>
    </source>
</evidence>
<dbReference type="EMBL" id="SMFL01000007">
    <property type="protein sequence ID" value="TDE13278.1"/>
    <property type="molecule type" value="Genomic_DNA"/>
</dbReference>
<dbReference type="Pfam" id="PF01569">
    <property type="entry name" value="PAP2"/>
    <property type="match status" value="1"/>
</dbReference>
<keyword evidence="1" id="KW-1133">Transmembrane helix</keyword>
<dbReference type="OrthoDB" id="9789113at2"/>
<keyword evidence="1" id="KW-0472">Membrane</keyword>
<dbReference type="SUPFAM" id="SSF48317">
    <property type="entry name" value="Acid phosphatase/Vanadium-dependent haloperoxidase"/>
    <property type="match status" value="1"/>
</dbReference>
<feature type="domain" description="Phosphatidic acid phosphatase type 2/haloperoxidase" evidence="2">
    <location>
        <begin position="72"/>
        <end position="190"/>
    </location>
</feature>
<dbReference type="InterPro" id="IPR036938">
    <property type="entry name" value="PAP2/HPO_sf"/>
</dbReference>
<evidence type="ECO:0000313" key="3">
    <source>
        <dbReference type="EMBL" id="TDE13278.1"/>
    </source>
</evidence>
<accession>A0A4V2Z3M4</accession>
<dbReference type="Gene3D" id="1.20.144.10">
    <property type="entry name" value="Phosphatidic acid phosphatase type 2/haloperoxidase"/>
    <property type="match status" value="1"/>
</dbReference>
<reference evidence="3 4" key="1">
    <citation type="submission" date="2019-03" db="EMBL/GenBank/DDBJ databases">
        <title>Dyadobacter AR-3-6 sp. nov., isolated from arctic soil.</title>
        <authorList>
            <person name="Chaudhary D.K."/>
        </authorList>
    </citation>
    <scope>NUCLEOTIDE SEQUENCE [LARGE SCALE GENOMIC DNA]</scope>
    <source>
        <strain evidence="3 4">AR-3-6</strain>
    </source>
</reference>
<evidence type="ECO:0000256" key="1">
    <source>
        <dbReference type="SAM" id="Phobius"/>
    </source>
</evidence>
<feature type="transmembrane region" description="Helical" evidence="1">
    <location>
        <begin position="69"/>
        <end position="91"/>
    </location>
</feature>
<keyword evidence="4" id="KW-1185">Reference proteome</keyword>
<dbReference type="Proteomes" id="UP000294850">
    <property type="component" value="Unassembled WGS sequence"/>
</dbReference>